<dbReference type="PANTHER" id="PTHR24220">
    <property type="entry name" value="IMPORT ATP-BINDING PROTEIN"/>
    <property type="match status" value="1"/>
</dbReference>
<keyword evidence="2" id="KW-0547">Nucleotide-binding</keyword>
<gene>
    <name evidence="5" type="ORF">DU478_05535</name>
</gene>
<dbReference type="InterPro" id="IPR015854">
    <property type="entry name" value="ABC_transpr_LolD-like"/>
</dbReference>
<sequence length="234" mass="25140">MIDARDLSFAYPRGGFTLQVPELQVAGGERVAVIGPSGTGKTTLLNLLAGLAVPDGGRLTVAGTDLAGQSDGQRRAFRARRIGFIFQNFALVDYLDAFENILYPYRVGVGLKLDAAARDRARLLAEACGIADRLKNHPNALSGGEQQRVAICRALVTRPALILADEATGNLDPETKEAILDLLFDRAAEMQATVLAVTHDHGLLPRFDRVIDFAALRQRTAPEAQSVVPEGRPA</sequence>
<keyword evidence="1" id="KW-0813">Transport</keyword>
<dbReference type="InterPro" id="IPR017911">
    <property type="entry name" value="MacB-like_ATP-bd"/>
</dbReference>
<dbReference type="CDD" id="cd03255">
    <property type="entry name" value="ABC_MJ0796_LolCDE_FtsE"/>
    <property type="match status" value="1"/>
</dbReference>
<dbReference type="OrthoDB" id="9787227at2"/>
<dbReference type="InterPro" id="IPR027417">
    <property type="entry name" value="P-loop_NTPase"/>
</dbReference>
<dbReference type="Pfam" id="PF00005">
    <property type="entry name" value="ABC_tran"/>
    <property type="match status" value="1"/>
</dbReference>
<keyword evidence="6" id="KW-1185">Reference proteome</keyword>
<dbReference type="PROSITE" id="PS00211">
    <property type="entry name" value="ABC_TRANSPORTER_1"/>
    <property type="match status" value="1"/>
</dbReference>
<dbReference type="AlphaFoldDB" id="A0A369TPH2"/>
<dbReference type="EMBL" id="QPMK01000003">
    <property type="protein sequence ID" value="RDD67199.1"/>
    <property type="molecule type" value="Genomic_DNA"/>
</dbReference>
<feature type="domain" description="ABC transporter" evidence="4">
    <location>
        <begin position="2"/>
        <end position="232"/>
    </location>
</feature>
<accession>A0A369TPH2</accession>
<dbReference type="PANTHER" id="PTHR24220:SF659">
    <property type="entry name" value="TRANSPORTER, PUTATIVE-RELATED"/>
    <property type="match status" value="1"/>
</dbReference>
<comment type="caution">
    <text evidence="5">The sequence shown here is derived from an EMBL/GenBank/DDBJ whole genome shotgun (WGS) entry which is preliminary data.</text>
</comment>
<dbReference type="GO" id="GO:0005886">
    <property type="term" value="C:plasma membrane"/>
    <property type="evidence" value="ECO:0007669"/>
    <property type="project" value="TreeGrafter"/>
</dbReference>
<dbReference type="Proteomes" id="UP000253977">
    <property type="component" value="Unassembled WGS sequence"/>
</dbReference>
<evidence type="ECO:0000313" key="5">
    <source>
        <dbReference type="EMBL" id="RDD67199.1"/>
    </source>
</evidence>
<evidence type="ECO:0000256" key="2">
    <source>
        <dbReference type="ARBA" id="ARBA00022741"/>
    </source>
</evidence>
<evidence type="ECO:0000259" key="4">
    <source>
        <dbReference type="PROSITE" id="PS50893"/>
    </source>
</evidence>
<dbReference type="InterPro" id="IPR003593">
    <property type="entry name" value="AAA+_ATPase"/>
</dbReference>
<dbReference type="GO" id="GO:0022857">
    <property type="term" value="F:transmembrane transporter activity"/>
    <property type="evidence" value="ECO:0007669"/>
    <property type="project" value="TreeGrafter"/>
</dbReference>
<name>A0A369TPH2_9RHOB</name>
<dbReference type="SUPFAM" id="SSF52540">
    <property type="entry name" value="P-loop containing nucleoside triphosphate hydrolases"/>
    <property type="match status" value="1"/>
</dbReference>
<dbReference type="Gene3D" id="3.40.50.300">
    <property type="entry name" value="P-loop containing nucleotide triphosphate hydrolases"/>
    <property type="match status" value="1"/>
</dbReference>
<evidence type="ECO:0000313" key="6">
    <source>
        <dbReference type="Proteomes" id="UP000253977"/>
    </source>
</evidence>
<evidence type="ECO:0000256" key="3">
    <source>
        <dbReference type="ARBA" id="ARBA00022840"/>
    </source>
</evidence>
<dbReference type="GO" id="GO:0005524">
    <property type="term" value="F:ATP binding"/>
    <property type="evidence" value="ECO:0007669"/>
    <property type="project" value="UniProtKB-KW"/>
</dbReference>
<evidence type="ECO:0000256" key="1">
    <source>
        <dbReference type="ARBA" id="ARBA00022448"/>
    </source>
</evidence>
<keyword evidence="3 5" id="KW-0067">ATP-binding</keyword>
<dbReference type="RefSeq" id="WP_114509947.1">
    <property type="nucleotide sequence ID" value="NZ_QPMK01000003.1"/>
</dbReference>
<dbReference type="SMART" id="SM00382">
    <property type="entry name" value="AAA"/>
    <property type="match status" value="1"/>
</dbReference>
<dbReference type="InterPro" id="IPR017871">
    <property type="entry name" value="ABC_transporter-like_CS"/>
</dbReference>
<dbReference type="PROSITE" id="PS50893">
    <property type="entry name" value="ABC_TRANSPORTER_2"/>
    <property type="match status" value="1"/>
</dbReference>
<dbReference type="InterPro" id="IPR003439">
    <property type="entry name" value="ABC_transporter-like_ATP-bd"/>
</dbReference>
<proteinExistence type="predicted"/>
<organism evidence="5 6">
    <name type="scientific">Thalassococcus profundi</name>
    <dbReference type="NCBI Taxonomy" id="2282382"/>
    <lineage>
        <taxon>Bacteria</taxon>
        <taxon>Pseudomonadati</taxon>
        <taxon>Pseudomonadota</taxon>
        <taxon>Alphaproteobacteria</taxon>
        <taxon>Rhodobacterales</taxon>
        <taxon>Roseobacteraceae</taxon>
        <taxon>Thalassococcus</taxon>
    </lineage>
</organism>
<reference evidence="5 6" key="1">
    <citation type="submission" date="2018-07" db="EMBL/GenBank/DDBJ databases">
        <title>Thalassococcus profundi sp. nov., a marine bacterium isolated from deep seawater of Okinawa Trough.</title>
        <authorList>
            <person name="Yu M."/>
        </authorList>
    </citation>
    <scope>NUCLEOTIDE SEQUENCE [LARGE SCALE GENOMIC DNA]</scope>
    <source>
        <strain evidence="5 6">WRAS1</strain>
    </source>
</reference>
<dbReference type="GO" id="GO:0016887">
    <property type="term" value="F:ATP hydrolysis activity"/>
    <property type="evidence" value="ECO:0007669"/>
    <property type="project" value="InterPro"/>
</dbReference>
<protein>
    <submittedName>
        <fullName evidence="5">ABC transporter ATP-binding protein</fullName>
    </submittedName>
</protein>